<comment type="caution">
    <text evidence="2">The sequence shown here is derived from an EMBL/GenBank/DDBJ whole genome shotgun (WGS) entry which is preliminary data.</text>
</comment>
<evidence type="ECO:0000256" key="1">
    <source>
        <dbReference type="SAM" id="MobiDB-lite"/>
    </source>
</evidence>
<dbReference type="EMBL" id="AFYV02001038">
    <property type="protein sequence ID" value="KFG63163.1"/>
    <property type="molecule type" value="Genomic_DNA"/>
</dbReference>
<gene>
    <name evidence="2" type="ORF">TGRUB_213885</name>
</gene>
<accession>A0A086M2P5</accession>
<dbReference type="VEuPathDB" id="ToxoDB:TGRUB_213885"/>
<proteinExistence type="predicted"/>
<protein>
    <submittedName>
        <fullName evidence="2">Uncharacterized protein</fullName>
    </submittedName>
</protein>
<feature type="region of interest" description="Disordered" evidence="1">
    <location>
        <begin position="216"/>
        <end position="239"/>
    </location>
</feature>
<sequence>MSRCFRRGNPPFFGSQANARAPLFETVVASRLRIVSRSVRCDSRIRLNVSTGRQRNRKAASVTSTKALLENEQRNVWNECEKREETTGKTAFNPRVQRVVDFSAPRRMQRGTGAPTQKCLSLQLAFLFSRKESRFAFCKTSGRGYSRPCVKTREDTNYRGVEQKAAHVPGGAALWTPTPCCLSCICGEFLWIFDFLVLSHVFFHCDDSENKGEQRTASRRERLRRKESRHTSRFCMPWR</sequence>
<evidence type="ECO:0000313" key="2">
    <source>
        <dbReference type="EMBL" id="KFG63163.1"/>
    </source>
</evidence>
<dbReference type="Proteomes" id="UP000028834">
    <property type="component" value="Unassembled WGS sequence"/>
</dbReference>
<dbReference type="AlphaFoldDB" id="A0A086M2P5"/>
<reference evidence="2 3" key="1">
    <citation type="submission" date="2014-05" db="EMBL/GenBank/DDBJ databases">
        <authorList>
            <person name="Sibley D."/>
            <person name="Venepally P."/>
            <person name="Karamycheva S."/>
            <person name="Hadjithomas M."/>
            <person name="Khan A."/>
            <person name="Brunk B."/>
            <person name="Roos D."/>
            <person name="Caler E."/>
            <person name="Lorenzi H."/>
        </authorList>
    </citation>
    <scope>NUCLEOTIDE SEQUENCE [LARGE SCALE GENOMIC DNA]</scope>
    <source>
        <strain evidence="2 3">RUB</strain>
    </source>
</reference>
<evidence type="ECO:0000313" key="3">
    <source>
        <dbReference type="Proteomes" id="UP000028834"/>
    </source>
</evidence>
<organism evidence="2 3">
    <name type="scientific">Toxoplasma gondii RUB</name>
    <dbReference type="NCBI Taxonomy" id="935652"/>
    <lineage>
        <taxon>Eukaryota</taxon>
        <taxon>Sar</taxon>
        <taxon>Alveolata</taxon>
        <taxon>Apicomplexa</taxon>
        <taxon>Conoidasida</taxon>
        <taxon>Coccidia</taxon>
        <taxon>Eucoccidiorida</taxon>
        <taxon>Eimeriorina</taxon>
        <taxon>Sarcocystidae</taxon>
        <taxon>Toxoplasma</taxon>
    </lineage>
</organism>
<feature type="compositionally biased region" description="Basic residues" evidence="1">
    <location>
        <begin position="221"/>
        <end position="232"/>
    </location>
</feature>
<name>A0A086M2P5_TOXGO</name>